<evidence type="ECO:0000256" key="1">
    <source>
        <dbReference type="ARBA" id="ARBA00004141"/>
    </source>
</evidence>
<protein>
    <submittedName>
        <fullName evidence="7">FUSC family protein</fullName>
    </submittedName>
</protein>
<dbReference type="RefSeq" id="WP_168608283.1">
    <property type="nucleotide sequence ID" value="NZ_JAAZQD010000001.1"/>
</dbReference>
<organism evidence="7 8">
    <name type="scientific">Oleiagrimonas citrea</name>
    <dbReference type="NCBI Taxonomy" id="1665687"/>
    <lineage>
        <taxon>Bacteria</taxon>
        <taxon>Pseudomonadati</taxon>
        <taxon>Pseudomonadota</taxon>
        <taxon>Gammaproteobacteria</taxon>
        <taxon>Lysobacterales</taxon>
        <taxon>Rhodanobacteraceae</taxon>
        <taxon>Oleiagrimonas</taxon>
    </lineage>
</organism>
<feature type="transmembrane region" description="Helical" evidence="5">
    <location>
        <begin position="230"/>
        <end position="248"/>
    </location>
</feature>
<keyword evidence="3 5" id="KW-1133">Transmembrane helix</keyword>
<feature type="transmembrane region" description="Helical" evidence="5">
    <location>
        <begin position="126"/>
        <end position="143"/>
    </location>
</feature>
<evidence type="ECO:0000313" key="8">
    <source>
        <dbReference type="Proteomes" id="UP000541636"/>
    </source>
</evidence>
<name>A0A846ZJ68_9GAMM</name>
<dbReference type="InterPro" id="IPR049453">
    <property type="entry name" value="Memb_transporter_dom"/>
</dbReference>
<keyword evidence="8" id="KW-1185">Reference proteome</keyword>
<reference evidence="7 8" key="1">
    <citation type="journal article" date="2017" name="Int. J. Syst. Evol. Microbiol.">
        <title>Oleiagrimonas citrea sp. nov., a marine bacterium isolated from tidal flat sediment and emended description of the genus Oleiagrimonas Fang et al. 2015 and Oleiagrimonas soli.</title>
        <authorList>
            <person name="Yang S.H."/>
            <person name="Seo H.S."/>
            <person name="Seong C.N."/>
            <person name="Kwon K.K."/>
        </authorList>
    </citation>
    <scope>NUCLEOTIDE SEQUENCE [LARGE SCALE GENOMIC DNA]</scope>
    <source>
        <strain evidence="7 8">MEBiC09124</strain>
    </source>
</reference>
<comment type="caution">
    <text evidence="7">The sequence shown here is derived from an EMBL/GenBank/DDBJ whole genome shotgun (WGS) entry which is preliminary data.</text>
</comment>
<feature type="transmembrane region" description="Helical" evidence="5">
    <location>
        <begin position="175"/>
        <end position="199"/>
    </location>
</feature>
<sequence>MTRRAIAVLGYTRSIPTDCPRMHRHRLTGFLARSFGLLATELRALHWRGPRALLAAQTVASVLLAVTLADGLRLTDRWWVAISAYVVMRADWTTSWRRGVQRMVGTVGGAAACLLLVHASRGSVSGTALLLALITGVGVYMALGSTRSYGWLLATITACLILAEATSTQTLWGAALLRVADVAVGTAACILIAGLVHLLRPYWNLPRLDAAQEESPPLDPRTRKARLRRIWQALPAALSIGMLTAVHALYPMPAFPQMLVTIVVLPMIPLRTLLQRDFGEAAVGLRMANRLLGCLLAAVLAFALLPWAGGHPALFLPALAVGVWLASHIHSGHEDTRYVGLQFGIAFLMVFVQDHAWTGELRPALMRLAGILGGVLMLAVLRLALARLRRLWLTHR</sequence>
<dbReference type="GO" id="GO:0016020">
    <property type="term" value="C:membrane"/>
    <property type="evidence" value="ECO:0007669"/>
    <property type="project" value="UniProtKB-SubCell"/>
</dbReference>
<feature type="transmembrane region" description="Helical" evidence="5">
    <location>
        <begin position="364"/>
        <end position="385"/>
    </location>
</feature>
<dbReference type="Pfam" id="PF13515">
    <property type="entry name" value="FUSC_2"/>
    <property type="match status" value="1"/>
</dbReference>
<evidence type="ECO:0000256" key="4">
    <source>
        <dbReference type="ARBA" id="ARBA00023136"/>
    </source>
</evidence>
<gene>
    <name evidence="7" type="ORF">HF690_02105</name>
</gene>
<accession>A0A846ZJ68</accession>
<evidence type="ECO:0000259" key="6">
    <source>
        <dbReference type="Pfam" id="PF13515"/>
    </source>
</evidence>
<evidence type="ECO:0000256" key="2">
    <source>
        <dbReference type="ARBA" id="ARBA00022692"/>
    </source>
</evidence>
<feature type="transmembrane region" description="Helical" evidence="5">
    <location>
        <begin position="150"/>
        <end position="169"/>
    </location>
</feature>
<evidence type="ECO:0000256" key="5">
    <source>
        <dbReference type="SAM" id="Phobius"/>
    </source>
</evidence>
<feature type="transmembrane region" description="Helical" evidence="5">
    <location>
        <begin position="103"/>
        <end position="120"/>
    </location>
</feature>
<dbReference type="EMBL" id="JAAZQD010000001">
    <property type="protein sequence ID" value="NKZ37747.1"/>
    <property type="molecule type" value="Genomic_DNA"/>
</dbReference>
<evidence type="ECO:0000256" key="3">
    <source>
        <dbReference type="ARBA" id="ARBA00022989"/>
    </source>
</evidence>
<evidence type="ECO:0000313" key="7">
    <source>
        <dbReference type="EMBL" id="NKZ37747.1"/>
    </source>
</evidence>
<dbReference type="Proteomes" id="UP000541636">
    <property type="component" value="Unassembled WGS sequence"/>
</dbReference>
<dbReference type="AlphaFoldDB" id="A0A846ZJ68"/>
<proteinExistence type="predicted"/>
<keyword evidence="4 5" id="KW-0472">Membrane</keyword>
<comment type="subcellular location">
    <subcellularLocation>
        <location evidence="1">Membrane</location>
        <topology evidence="1">Multi-pass membrane protein</topology>
    </subcellularLocation>
</comment>
<feature type="transmembrane region" description="Helical" evidence="5">
    <location>
        <begin position="254"/>
        <end position="270"/>
    </location>
</feature>
<keyword evidence="2 5" id="KW-0812">Transmembrane</keyword>
<feature type="domain" description="Integral membrane bound transporter" evidence="6">
    <location>
        <begin position="64"/>
        <end position="191"/>
    </location>
</feature>
<feature type="transmembrane region" description="Helical" evidence="5">
    <location>
        <begin position="291"/>
        <end position="308"/>
    </location>
</feature>